<dbReference type="Proteomes" id="UP000444721">
    <property type="component" value="Unassembled WGS sequence"/>
</dbReference>
<feature type="transmembrane region" description="Helical" evidence="3">
    <location>
        <begin position="5182"/>
        <end position="5202"/>
    </location>
</feature>
<organism evidence="5 6">
    <name type="scientific">Naegleria fowleri</name>
    <name type="common">Brain eating amoeba</name>
    <dbReference type="NCBI Taxonomy" id="5763"/>
    <lineage>
        <taxon>Eukaryota</taxon>
        <taxon>Discoba</taxon>
        <taxon>Heterolobosea</taxon>
        <taxon>Tetramitia</taxon>
        <taxon>Eutetramitia</taxon>
        <taxon>Vahlkampfiidae</taxon>
        <taxon>Naegleria</taxon>
    </lineage>
</organism>
<dbReference type="InterPro" id="IPR000408">
    <property type="entry name" value="Reg_chr_condens"/>
</dbReference>
<sequence length="5462" mass="613551">MNIFLEPTITTRMDIFDFCILVKGADLPLYQFNTETNSTQIMKQDRQVIASGSHVSCSLLSTQTITIYPNPHKYPEPGWNFQYFNGYYCPRNGLSNFVGNPMYKLMVGYDHIIMISAESSVSGNNVTVKQVLYGKGNNLDGALAIDRFDNPKNGPYWANTTYTIKWGSAVRLYQIENLLTNRTLENNMSPLRTMTYVDWNVPTIDDVNYHYFAENNILQNIHTCYANSFLILKNGEIYGFGSNAFKSMGLIDENFKVNSPTRLSTLESLLKINGDWVDTLYCGYSSVFIVTIQKRVIGFGRNDVNQLGLGLDYVGQNSLLPMVHPFLTNYIQQTSPVKAFSFGLNFTAVLFQDGSVYCAGLNLNHQCGLGISDPIIHHFTQIPLPLKVVKMTTTAYALFLGTESGDLYVNGANVGFVLGLGITDENVVVTTPTKIPTLRSSDFDISTGYQLFHVIYQNATAAYAWGSNQFKQLSSVLTVGGEVVFPSPTIIPLTYIDPILSEIQTNNKCVIVNGQSSNGCDTASFLQRVEHQTGFNTTFGKFRAYCSTLGGYYNYSSLKCSCYPGYTGFACHQFDNASQLVCNASNADNFANRPNQCYCGTEGYYGDQCQFVAPIRSVISFSRGKLLSKFAPSSRLFDFNNLRSGATHSMMTSLLNKQTVYVFGSNNNIYGQFGNGIASANMLMDTIQRSVLFEKLALKINSNISAVFPMYQQSVVLYNDGSLYQTSKIFVNGSNILFIANNVKSLFCSGQTCFYIDTSGTLFGLFDNQFNQLGLSDYKTRGTFESQPVKVSLWNNNIHGKVTKVYPSNNFTLFVNQFGTVFGIGSNNNFQLGLGHSMDIKDYIVPLLVELPVLDVKNSEQATFLQLSNFKWYMMGRDLLNIDPIEQYLIYPTLLNNTLDDGEFIYTIRNDIVITKNRNGVFTQISSSPRKPLSQENSTTLVVSVMGNDILGIVVPTNSLKSSITCLRGSFNLATDSCICDEGYTGASCNITQCDTDCVSNYGTSCIGPNICAPPSSNTPIVNELNLFGSPQYLNGGDARSSSIFLNNVTTNVIAHATGETFSVFIQDDFRAKSLGDNVYGMHGIGGASKNPLIGLTPNNILLLPLRYRGENFKSITSGKNFVIVLTANGKLFSVGDNQFGQLGLGDRTPRYFLTPIDSLAFTKIVYVNCNSYHCFAVSENGVVYSWGNNQHGQCCNSSATTQISIPTVVDFSPYDVVKQKIVLGHNATLIFTMDGGVIGCGKVQIPYDYDQKGVVKRLLPFFNLTSTFDISQIPDKYHSTMCLKNGKTSETWYCFGKNKKGCSGFGNDVPLYGLTPSVHYGVKSGVFFFTQSSELNFYYNTSIGLTYFGSGSLLNKPDNMGNIVPIEWFSTFGNLFETIQANDRFGFMITKQSHCYHRGTFSNSVCTCNGVNFSGTTCEINTNPEISTTAKRVTTTFFNNMGSKVTQYFDTSKFELFGNSPYGFNTSRNTLSAVMTFSSKLPSSEWTEFVFSMGSYSSANITLTFLQSDDSISVTKPVNFILSIPGEGDNSLLSRNVIKLHTDTQVKVNVVYTVNSFSLDTNVENQWLKVYVKMDDQLYPDGYVNATAYLESEQKNRMLNVYSVNSITPKNAQSFQALNDLCSTGICSTVNGMISEIRLNSFFNYSLYPILNDDAFKNVQAFKSNSISSIQYPIHQTFNFRNSLSLIDLSNNVNLEQSASYFDTSIITYRNDIFVNLSNTNVCDIPFEDYLLHPTHYDFTNSYIYCMLPSFNNTWCKSLTFRKSKLVFTQFFDSAQLSIPLNICNGCKILNCLDFLTMEKSRLSYYFQFPNGSTLDMNDFGSLMVDRNDEHVNLLLDNFKEKLFLDYDVQYLEFGLIYKYDNFVPAKQKLRGTLKIEYFRTLPNFKTYPYIVQRDSENIVALESSLLPDFLSFNNIYCKTVFGNTLLVQNVTVPSIGTCTVRSGVEYNQNITVELYAFPHNNFSSYKIGEFRVYVLNFTLTPNIIQKYATEYPIMNSYGQSSELQNFLMNENLEFRENDLVVYRVNTTGTNLKISSFNSQPITMDLYQQNLELFLNGASLSQYFTQLVYNPFVLQRVSPLLSFDDNVVVSLSTDRPLTTNLPSTQIQYRCFNTARNESFLAYYSNSVFNCNITGLAKRSPETLDLRVDVKIDLFNNGNWLSISSNVLTFYHVTRNMNLTFTPDSSKLTYRRYDMSSPPLPTTVSIQLLTPFQIPESELSRFSICVFDSYGDIMKERSNYKPDNIMSAMVYARSIGYTDIYICGDGQTATVPLKMLVLNYTSYEVKPLFGLENQQSYTLYMYHYGPLFYSDSLYSISYSCALRSSLGSNDSVYSNNISTIHFGSYYMTKCTFSDIRVMSGVLHSFDLLAQHQSMNYTFGPAFIVRFLSQKTLDSTWPFVTHVPVDGIISTQMLTNDSALFMTLNTPQQPRFKSHVECLLFDVGADLPFISTTMSSGSFDGNQLICEFKAFDPSTRSGPFEISLGSYVPEEQALIEISTRAVHYTYKDWITYQFSGYPILEKNRSISINFNLFTPYKQLTLNYSLISSTPNISTLITNCDFSGSKTCQASYSTPYMTAPVLQQYQILVSLMNGNFVQSQALRVEKFVYNPRIEISNYLPFIFDLTLGENIPNLRILTKYYLNTDFSYKLKMNTDFVPINIIDEGSRRVIQSNNILVPSTPTDLVSRVMTSFNGIDFTVDDLPSTIFIRELFTVPNILIQSNNLQNFTISTDVTIPKPINNSYALQFMNVAYPCTYDQKTFTCPIQLSYLGTAFYQEKLSLLDGNVTITKIGLPLVIFKKVSLDSVQPTLLLQNSQLNTTVILSQNFFDQFDTKEFKLSCVVQDGNYSAINVGSKGVKCNFNSLSLGRKSIKVYFESNNKYRTANQLLVNEEDASKDFEVISAPKIMLDPQIPQSTLYYTLDSFSLVNITILVTNTNFSQDGTLYDLRKEFGILGKDKLIESILYLGKSGNDYKFQLSFYPSNDYEGYVPFRLVKVVKSSSSNSRALTSDDYILTQISDLVMTFVRRITISRSVPSFGVESTERSVQIYSNFNFLLFSPDASLQQDGKVAFHCKYDYKPRVDVNVYKYTSSASIFNNEAFECLIKTPDVGEVQIDLFVTKDGTTLPLNIIPLSYMVLDGLFLQPTSYGLRSEVNNRHVSPFKVSKYATLSGISNLDFYNQFIGKISQPNIVFSCEKQLVVNDYPILNCTLPVMDAATVNSFQEYEMKIYTSPDMLYVSNFSLGWVPTTYLYVEQIRPLIVQKSANRNDLKKFNVTINGDSRVISSQLPQGNFAIYLSNTGLAMLPSSSKYSNLETQLAVQTSRLQESVQLQYVNYNMLTPIIDIPSQVAQKQVVINNADLVTLNYDPNSKRGSKSSIETITLSITNNLATTFMLENGGYDGSIQCYQKDKSTFSVATITSVTPSLITFTCTVTKGSFFDYTQIYQTLLEVWYLNEIAENGAMKISSNVLSFLWLPSKIMELENVSPYAFISTIGNMDVTLNANDSFVPISEGYSCVLKNSQTGLTERKQGIYKNSKTISCPFNVGNLVSGVFTIQIKFTIGSNDDSLTNAMEISFIDQYQTIEYIQPFVTYYLSTARGSQSTVSYSIPLNFLPQSLSCVFQEGDMIRQMVKVSKRQNNLIDCSFTNDASFLGDNVMTSLVIDLGGNNLLNISSNAVELVLFRSKLSWTPPLEILTQSVLTSNFELVNYYVPISKTYNLTQTIVAVPYTKSQNIADLNTVPLECASASKSSAIQFTNNASNRKCFVTSDDMVLFVPKSEFNISHISPFVADYRYANGVDQQFLFTSTSLNAEDFQIMCEYGSTKVNMTKDQKCVVKPQRDANGNLLKGNRNIVLTWMGRNLYASKNFFVTFNESFTLDPVISFLEYPTVIPMNSFLPIPFGGSFDGYNFEIGIYDKQRLIGTAPCTQPTNNSPFLNCTKPYLSYKTEKAITTIPQLLINSQLAFRLRGDLILYNKPTATLKRNYLVMDTKISLDISGSYFFSRDSVTLSLSKNSTQLNFPARWMSSSLLTVENVWIPSSSTSFSSFSANLMFGSGASVSLPFVYPYDPSQITIDSFTIDTSQKDKNLYVVASNVQKVMEISLNTSGLVINSYSCKVKFDDGTISSILDAVIYGGHLIETRTPLMWYHDLIFPRIISFSVSIDDGFTFITSPKAKFSMIEGSISSIQLSNYLFFSDGLNQVSMINAGFNSSNIEIALLRTNTSGILKQDFISMSCTNQGICVLDWSQVVFTNSFDVEFYEFDRMRIEKMASSKIFYLAQKVLLFNKNTKLKQIPISLSHKQIQQGASTTLSITLPATVSNGHLSNIPKVYLQISCPDIVGATLATSVQWTSPTSFIITLDHVPVVQFVSTLTLFSISFDNLHYLSVVNDGNNKVTMYQQFSFTITNQYQKSKASTFAGTPFKITFLNALLIDDSIPIKFKISSPSYPQFFTPYYGIASRATITNGARSISTVSQLSLTAPSVSTLLTVDKSMVRFPSTLSLGISILGDDQYISNDLVYDDSIADPPVIVSVVPMDLPILDEMNGMEIKASSIYPNNTFCIFRPFRDSNDTYVINANFIDDFSISCSVNTQMLVSALQLENTMEAVLSLKSNLDESRENVNVPLYKQIRIDSFTPLQGLTTGQFQSTFYGNFPIHPKEEVYLAQGRMKFRVKFGSRETVACTRISSNIVTCNGTSNPVSEVEVFLSRNSLNYVKAANKFTYIGCGPGYEQSSFAELCKPCQPGFYKNYTGGPCIACDVGSYTSSFGSTYCTKCPSLQTTQSTGAVSINDCGCPAFKYYYDVFKSRCEPCPKGAKCSFFNTTYPTALSGYWHSNASGYNPYNFYECIPSSSCGEGQFENCTEGYTGYVCGLCEEGYYRSSRSCQKCSALAPLFLALLIGGVAVIAVIFFMISSVKVHHISSLSIALFFFQVNSMWTKFDLQLPTEISGLFTASSASTFNFDFIQFQCVFPIGFVPQWILKMCIPIMLLALFVFLYGLGELRNLFAKWVGHRIKWKKWPVTSLYHELIQRNEKEAKLESKLKKFKFFISGFYYSLKVAIYKFQHKIIWSLTTYLLRKEMKKFMNNCIHSFITFLSLAYMYIIQTSVDIFLCKGQNDGTKNLEQAPHITCFEGSWWIMFPFSVIYFILFGLGAAVFFIYTGIRYRKVKLSGDDDFIQRFKFLFTKFKPRYFYYESIITVRKLVFSVLYVFLAPLQVIALGFILIFISFVIHMQLVPYSKKMHNLIEYVTLVATLFTLFLGVVFFYDVSSLQGVLWIRTFALVLTIIIFVLTSAVLVLAVLWDIRTRKKKEEKKIKEKLEEIKNLLATNEGNDSKVSEQMMETIVFGLDVDELDDETQNTTDLTSSITNKKETINDVFSNLFSLERRKKKAKKIKDTGAKFKNKLKTKTTSTSRGLGGGEDLSSINEDLMMIEMDVTTSTTDNNKTSRQVATTSSMTKSEKVVSETPNLFQ</sequence>
<feature type="transmembrane region" description="Helical" evidence="3">
    <location>
        <begin position="4971"/>
        <end position="4991"/>
    </location>
</feature>
<evidence type="ECO:0000313" key="6">
    <source>
        <dbReference type="Proteomes" id="UP000444721"/>
    </source>
</evidence>
<evidence type="ECO:0000259" key="4">
    <source>
        <dbReference type="Pfam" id="PF07699"/>
    </source>
</evidence>
<evidence type="ECO:0000256" key="3">
    <source>
        <dbReference type="SAM" id="Phobius"/>
    </source>
</evidence>
<dbReference type="Gene3D" id="2.130.10.30">
    <property type="entry name" value="Regulator of chromosome condensation 1/beta-lactamase-inhibitor protein II"/>
    <property type="match status" value="3"/>
</dbReference>
<gene>
    <name evidence="5" type="ORF">FDP41_001727</name>
</gene>
<dbReference type="OrthoDB" id="422238at2759"/>
<dbReference type="RefSeq" id="XP_044564097.1">
    <property type="nucleotide sequence ID" value="XM_044704843.1"/>
</dbReference>
<evidence type="ECO:0000256" key="2">
    <source>
        <dbReference type="SAM" id="MobiDB-lite"/>
    </source>
</evidence>
<dbReference type="VEuPathDB" id="AmoebaDB:NfTy_054970"/>
<feature type="transmembrane region" description="Helical" evidence="3">
    <location>
        <begin position="4912"/>
        <end position="4929"/>
    </location>
</feature>
<dbReference type="Pfam" id="PF07699">
    <property type="entry name" value="Ephrin_rec_like"/>
    <property type="match status" value="1"/>
</dbReference>
<feature type="repeat" description="RCC1" evidence="1">
    <location>
        <begin position="294"/>
        <end position="353"/>
    </location>
</feature>
<feature type="region of interest" description="Disordered" evidence="2">
    <location>
        <begin position="5428"/>
        <end position="5462"/>
    </location>
</feature>
<feature type="transmembrane region" description="Helical" evidence="3">
    <location>
        <begin position="5271"/>
        <end position="5295"/>
    </location>
</feature>
<proteinExistence type="predicted"/>
<dbReference type="GeneID" id="68108945"/>
<dbReference type="PANTHER" id="PTHR45982:SF4">
    <property type="entry name" value="PHR DOMAIN-CONTAINING PROTEIN"/>
    <property type="match status" value="1"/>
</dbReference>
<keyword evidence="3" id="KW-0812">Transmembrane</keyword>
<feature type="transmembrane region" description="Helical" evidence="3">
    <location>
        <begin position="5127"/>
        <end position="5151"/>
    </location>
</feature>
<feature type="domain" description="Tyrosine-protein kinase ephrin type A/B receptor-like" evidence="4">
    <location>
        <begin position="4738"/>
        <end position="4785"/>
    </location>
</feature>
<protein>
    <recommendedName>
        <fullName evidence="4">Tyrosine-protein kinase ephrin type A/B receptor-like domain-containing protein</fullName>
    </recommendedName>
</protein>
<feature type="transmembrane region" description="Helical" evidence="3">
    <location>
        <begin position="5239"/>
        <end position="5259"/>
    </location>
</feature>
<feature type="repeat" description="RCC1" evidence="1">
    <location>
        <begin position="1130"/>
        <end position="1181"/>
    </location>
</feature>
<dbReference type="SUPFAM" id="SSF50985">
    <property type="entry name" value="RCC1/BLIP-II"/>
    <property type="match status" value="3"/>
</dbReference>
<dbReference type="VEuPathDB" id="AmoebaDB:NfTy_054980"/>
<dbReference type="EMBL" id="VFQX01000027">
    <property type="protein sequence ID" value="KAF0979384.1"/>
    <property type="molecule type" value="Genomic_DNA"/>
</dbReference>
<reference evidence="5 6" key="1">
    <citation type="journal article" date="2019" name="Sci. Rep.">
        <title>Nanopore sequencing improves the draft genome of the human pathogenic amoeba Naegleria fowleri.</title>
        <authorList>
            <person name="Liechti N."/>
            <person name="Schurch N."/>
            <person name="Bruggmann R."/>
            <person name="Wittwer M."/>
        </authorList>
    </citation>
    <scope>NUCLEOTIDE SEQUENCE [LARGE SCALE GENOMIC DNA]</scope>
    <source>
        <strain evidence="5 6">ATCC 30894</strain>
    </source>
</reference>
<name>A0A6A5BYH2_NAEFO</name>
<feature type="repeat" description="RCC1" evidence="1">
    <location>
        <begin position="819"/>
        <end position="869"/>
    </location>
</feature>
<comment type="caution">
    <text evidence="5">The sequence shown here is derived from an EMBL/GenBank/DDBJ whole genome shotgun (WGS) entry which is preliminary data.</text>
</comment>
<evidence type="ECO:0000256" key="1">
    <source>
        <dbReference type="PROSITE-ProRule" id="PRU00235"/>
    </source>
</evidence>
<dbReference type="OMA" id="NNEAFEC"/>
<dbReference type="VEuPathDB" id="AmoebaDB:NF0035940"/>
<dbReference type="PROSITE" id="PS50012">
    <property type="entry name" value="RCC1_3"/>
    <property type="match status" value="5"/>
</dbReference>
<feature type="transmembrane region" description="Helical" evidence="3">
    <location>
        <begin position="5075"/>
        <end position="5095"/>
    </location>
</feature>
<feature type="repeat" description="RCC1" evidence="1">
    <location>
        <begin position="235"/>
        <end position="293"/>
    </location>
</feature>
<dbReference type="InterPro" id="IPR011641">
    <property type="entry name" value="Tyr-kin_ephrin_A/B_rcpt-like"/>
</dbReference>
<dbReference type="Pfam" id="PF00415">
    <property type="entry name" value="RCC1"/>
    <property type="match status" value="1"/>
</dbReference>
<dbReference type="InterPro" id="IPR051553">
    <property type="entry name" value="Ran_GTPase-activating"/>
</dbReference>
<dbReference type="SMART" id="SM01411">
    <property type="entry name" value="Ephrin_rec_like"/>
    <property type="match status" value="1"/>
</dbReference>
<evidence type="ECO:0000313" key="5">
    <source>
        <dbReference type="EMBL" id="KAF0979384.1"/>
    </source>
</evidence>
<keyword evidence="6" id="KW-1185">Reference proteome</keyword>
<accession>A0A6A5BYH2</accession>
<dbReference type="Gene3D" id="2.10.25.10">
    <property type="entry name" value="Laminin"/>
    <property type="match status" value="1"/>
</dbReference>
<keyword evidence="3" id="KW-0472">Membrane</keyword>
<feature type="transmembrane region" description="Helical" evidence="3">
    <location>
        <begin position="4882"/>
        <end position="4905"/>
    </location>
</feature>
<feature type="transmembrane region" description="Helical" evidence="3">
    <location>
        <begin position="5208"/>
        <end position="5227"/>
    </location>
</feature>
<dbReference type="InterPro" id="IPR009091">
    <property type="entry name" value="RCC1/BLIP-II"/>
</dbReference>
<feature type="repeat" description="RCC1" evidence="1">
    <location>
        <begin position="1182"/>
        <end position="1235"/>
    </location>
</feature>
<feature type="compositionally biased region" description="Polar residues" evidence="2">
    <location>
        <begin position="5428"/>
        <end position="5448"/>
    </location>
</feature>
<dbReference type="VEuPathDB" id="AmoebaDB:FDP41_001727"/>
<dbReference type="PANTHER" id="PTHR45982">
    <property type="entry name" value="REGULATOR OF CHROMOSOME CONDENSATION"/>
    <property type="match status" value="1"/>
</dbReference>
<dbReference type="VEuPathDB" id="AmoebaDB:NF0035950"/>
<keyword evidence="3" id="KW-1133">Transmembrane helix</keyword>